<dbReference type="SUPFAM" id="SSF46565">
    <property type="entry name" value="Chaperone J-domain"/>
    <property type="match status" value="1"/>
</dbReference>
<dbReference type="Gene3D" id="1.10.287.110">
    <property type="entry name" value="DnaJ domain"/>
    <property type="match status" value="1"/>
</dbReference>
<dbReference type="InterPro" id="IPR018253">
    <property type="entry name" value="DnaJ_domain_CS"/>
</dbReference>
<name>A0A5J6VL20_9VIRU</name>
<dbReference type="InterPro" id="IPR001623">
    <property type="entry name" value="DnaJ_domain"/>
</dbReference>
<dbReference type="InterPro" id="IPR036869">
    <property type="entry name" value="J_dom_sf"/>
</dbReference>
<proteinExistence type="predicted"/>
<dbReference type="PROSITE" id="PS00636">
    <property type="entry name" value="DNAJ_1"/>
    <property type="match status" value="1"/>
</dbReference>
<sequence>MYQNIHDFSNLEFNLYTLLNIPPESSCQDATKSFKKIVKKFHPDKITELETKIYENIVLAYQILSDETSKRAYDKWLNNSSLSHDELKDSFKNSDMNQYFPKTKREAIEMYSQQSHELRNRHGDFSNSNDPIDVKFSRLNKTRKNNCSIQRDSCLNEKNFNNEFDKKKTNGMYSDKLIKQTNDIVPYESTSKLNYVKLSDFNKLYSEDSIQTSSFTSLDRAFLLQPVIKTDKNLNSDLSTVETNYSNINYDNLDILN</sequence>
<feature type="domain" description="J" evidence="1">
    <location>
        <begin position="14"/>
        <end position="77"/>
    </location>
</feature>
<dbReference type="EMBL" id="MN448289">
    <property type="protein sequence ID" value="QFG74598.1"/>
    <property type="molecule type" value="Genomic_DNA"/>
</dbReference>
<accession>A0A5J6VL20</accession>
<dbReference type="PANTHER" id="PTHR44144">
    <property type="entry name" value="DNAJ HOMOLOG SUBFAMILY C MEMBER 9"/>
    <property type="match status" value="1"/>
</dbReference>
<dbReference type="CDD" id="cd06257">
    <property type="entry name" value="DnaJ"/>
    <property type="match status" value="1"/>
</dbReference>
<dbReference type="InterPro" id="IPR052594">
    <property type="entry name" value="J_domain-containing_protein"/>
</dbReference>
<organism evidence="2">
    <name type="scientific">Megaviridae environmental sample</name>
    <dbReference type="NCBI Taxonomy" id="1737588"/>
    <lineage>
        <taxon>Viruses</taxon>
        <taxon>Varidnaviria</taxon>
        <taxon>Bamfordvirae</taxon>
        <taxon>Nucleocytoviricota</taxon>
        <taxon>Megaviricetes</taxon>
        <taxon>Imitervirales</taxon>
        <taxon>Mimiviridae</taxon>
        <taxon>environmental samples</taxon>
    </lineage>
</organism>
<dbReference type="PROSITE" id="PS50076">
    <property type="entry name" value="DNAJ_2"/>
    <property type="match status" value="1"/>
</dbReference>
<dbReference type="Pfam" id="PF00226">
    <property type="entry name" value="DnaJ"/>
    <property type="match status" value="1"/>
</dbReference>
<dbReference type="SMART" id="SM00271">
    <property type="entry name" value="DnaJ"/>
    <property type="match status" value="1"/>
</dbReference>
<evidence type="ECO:0000259" key="1">
    <source>
        <dbReference type="PROSITE" id="PS50076"/>
    </source>
</evidence>
<reference evidence="2" key="1">
    <citation type="journal article" date="2019" name="Philos. Trans. R. Soc. Lond., B, Biol. Sci.">
        <title>Targeted metagenomic recovery of four divergent viruses reveals shared and distinctive characteristics of giant viruses of marine eukaryotes.</title>
        <authorList>
            <person name="Needham D.M."/>
            <person name="Poirier C."/>
            <person name="Hehenberger E."/>
            <person name="Jimenez V."/>
            <person name="Swalwell J.E."/>
            <person name="Santoro A.E."/>
            <person name="Worden A.Z."/>
        </authorList>
    </citation>
    <scope>NUCLEOTIDE SEQUENCE</scope>
    <source>
        <strain evidence="2">MPacV-611</strain>
    </source>
</reference>
<dbReference type="PANTHER" id="PTHR44144:SF1">
    <property type="entry name" value="DNAJ HOMOLOG SUBFAMILY C MEMBER 9"/>
    <property type="match status" value="1"/>
</dbReference>
<protein>
    <submittedName>
        <fullName evidence="2">DnaJ domain protein</fullName>
    </submittedName>
</protein>
<dbReference type="GO" id="GO:0031072">
    <property type="term" value="F:heat shock protein binding"/>
    <property type="evidence" value="ECO:0007669"/>
    <property type="project" value="TreeGrafter"/>
</dbReference>
<evidence type="ECO:0000313" key="2">
    <source>
        <dbReference type="EMBL" id="QFG74598.1"/>
    </source>
</evidence>